<feature type="coiled-coil region" evidence="1">
    <location>
        <begin position="154"/>
        <end position="181"/>
    </location>
</feature>
<evidence type="ECO:0000256" key="2">
    <source>
        <dbReference type="SAM" id="MobiDB-lite"/>
    </source>
</evidence>
<proteinExistence type="predicted"/>
<keyword evidence="4" id="KW-1185">Reference proteome</keyword>
<sequence>MEGLSSGGSTKMEKAEQVEEWVSTHTLDKLKVPTLSSTLAAASCADVEGSTDYWGRGGAQRAGTHHNQDEDDGDTDDDYDDEDDDADDDDGGGGSGDQRHHDQRRSRARHESQVMQSRSLFHRVPALVPPHSSSTVLSAIIIYYTYVEYTAEDMAMLQSAADAMQEQHQQLDNLMAALQRTSPLGSHNGCFGLYPGIYCDWLWLFS</sequence>
<evidence type="ECO:0000256" key="1">
    <source>
        <dbReference type="SAM" id="Coils"/>
    </source>
</evidence>
<organism evidence="3 4">
    <name type="scientific">Symbiodinium microadriaticum</name>
    <name type="common">Dinoflagellate</name>
    <name type="synonym">Zooxanthella microadriatica</name>
    <dbReference type="NCBI Taxonomy" id="2951"/>
    <lineage>
        <taxon>Eukaryota</taxon>
        <taxon>Sar</taxon>
        <taxon>Alveolata</taxon>
        <taxon>Dinophyceae</taxon>
        <taxon>Suessiales</taxon>
        <taxon>Symbiodiniaceae</taxon>
        <taxon>Symbiodinium</taxon>
    </lineage>
</organism>
<name>A0A1Q9E9N6_SYMMI</name>
<evidence type="ECO:0000313" key="3">
    <source>
        <dbReference type="EMBL" id="OLQ04129.1"/>
    </source>
</evidence>
<comment type="caution">
    <text evidence="3">The sequence shown here is derived from an EMBL/GenBank/DDBJ whole genome shotgun (WGS) entry which is preliminary data.</text>
</comment>
<feature type="region of interest" description="Disordered" evidence="2">
    <location>
        <begin position="49"/>
        <end position="115"/>
    </location>
</feature>
<dbReference type="Proteomes" id="UP000186817">
    <property type="component" value="Unassembled WGS sequence"/>
</dbReference>
<feature type="region of interest" description="Disordered" evidence="2">
    <location>
        <begin position="1"/>
        <end position="20"/>
    </location>
</feature>
<protein>
    <submittedName>
        <fullName evidence="3">Uncharacterized protein</fullName>
    </submittedName>
</protein>
<dbReference type="EMBL" id="LSRX01000218">
    <property type="protein sequence ID" value="OLQ04129.1"/>
    <property type="molecule type" value="Genomic_DNA"/>
</dbReference>
<keyword evidence="1" id="KW-0175">Coiled coil</keyword>
<evidence type="ECO:0000313" key="4">
    <source>
        <dbReference type="Proteomes" id="UP000186817"/>
    </source>
</evidence>
<dbReference type="AlphaFoldDB" id="A0A1Q9E9N6"/>
<gene>
    <name evidence="3" type="ORF">AK812_SmicGene12842</name>
</gene>
<feature type="compositionally biased region" description="Acidic residues" evidence="2">
    <location>
        <begin position="69"/>
        <end position="91"/>
    </location>
</feature>
<accession>A0A1Q9E9N6</accession>
<reference evidence="3 4" key="1">
    <citation type="submission" date="2016-02" db="EMBL/GenBank/DDBJ databases">
        <title>Genome analysis of coral dinoflagellate symbionts highlights evolutionary adaptations to a symbiotic lifestyle.</title>
        <authorList>
            <person name="Aranda M."/>
            <person name="Li Y."/>
            <person name="Liew Y.J."/>
            <person name="Baumgarten S."/>
            <person name="Simakov O."/>
            <person name="Wilson M."/>
            <person name="Piel J."/>
            <person name="Ashoor H."/>
            <person name="Bougouffa S."/>
            <person name="Bajic V.B."/>
            <person name="Ryu T."/>
            <person name="Ravasi T."/>
            <person name="Bayer T."/>
            <person name="Micklem G."/>
            <person name="Kim H."/>
            <person name="Bhak J."/>
            <person name="Lajeunesse T.C."/>
            <person name="Voolstra C.R."/>
        </authorList>
    </citation>
    <scope>NUCLEOTIDE SEQUENCE [LARGE SCALE GENOMIC DNA]</scope>
    <source>
        <strain evidence="3 4">CCMP2467</strain>
    </source>
</reference>